<evidence type="ECO:0000313" key="3">
    <source>
        <dbReference type="Proteomes" id="UP000070589"/>
    </source>
</evidence>
<proteinExistence type="predicted"/>
<dbReference type="AlphaFoldDB" id="A0A133U8D3"/>
<protein>
    <submittedName>
        <fullName evidence="2">Uncharacterized protein</fullName>
    </submittedName>
</protein>
<gene>
    <name evidence="2" type="ORF">AKJ62_00790</name>
</gene>
<accession>A0A133U8D3</accession>
<name>A0A133U8D3_9EURY</name>
<reference evidence="2 3" key="1">
    <citation type="journal article" date="2016" name="Sci. Rep.">
        <title>Metabolic traits of an uncultured archaeal lineage -MSBL1- from brine pools of the Red Sea.</title>
        <authorList>
            <person name="Mwirichia R."/>
            <person name="Alam I."/>
            <person name="Rashid M."/>
            <person name="Vinu M."/>
            <person name="Ba-Alawi W."/>
            <person name="Anthony Kamau A."/>
            <person name="Kamanda Ngugi D."/>
            <person name="Goker M."/>
            <person name="Klenk H.P."/>
            <person name="Bajic V."/>
            <person name="Stingl U."/>
        </authorList>
    </citation>
    <scope>NUCLEOTIDE SEQUENCE [LARGE SCALE GENOMIC DNA]</scope>
    <source>
        <strain evidence="2">SCGC-AAA259D14</strain>
    </source>
</reference>
<sequence>MASKSKLDVKEIEKTLEELIENSEAYKIEALWCLSLSSTSTGINSHREYFKKNFLDHVSKYLTAKYGENRKDYVEEISEFLGSLSNEANLLSEKRYDPVSEVFRSSCSGPHER</sequence>
<organism evidence="2 3">
    <name type="scientific">candidate division MSBL1 archaeon SCGC-AAA259D14</name>
    <dbReference type="NCBI Taxonomy" id="1698261"/>
    <lineage>
        <taxon>Archaea</taxon>
        <taxon>Methanobacteriati</taxon>
        <taxon>Methanobacteriota</taxon>
        <taxon>candidate division MSBL1</taxon>
    </lineage>
</organism>
<evidence type="ECO:0000256" key="1">
    <source>
        <dbReference type="SAM" id="Coils"/>
    </source>
</evidence>
<keyword evidence="1" id="KW-0175">Coiled coil</keyword>
<dbReference type="Proteomes" id="UP000070589">
    <property type="component" value="Unassembled WGS sequence"/>
</dbReference>
<keyword evidence="3" id="KW-1185">Reference proteome</keyword>
<feature type="coiled-coil region" evidence="1">
    <location>
        <begin position="2"/>
        <end position="29"/>
    </location>
</feature>
<comment type="caution">
    <text evidence="2">The sequence shown here is derived from an EMBL/GenBank/DDBJ whole genome shotgun (WGS) entry which is preliminary data.</text>
</comment>
<dbReference type="EMBL" id="LHXL01000005">
    <property type="protein sequence ID" value="KXA90463.1"/>
    <property type="molecule type" value="Genomic_DNA"/>
</dbReference>
<evidence type="ECO:0000313" key="2">
    <source>
        <dbReference type="EMBL" id="KXA90463.1"/>
    </source>
</evidence>